<sequence length="268" mass="30744">MSHYALPHRGGSVASPYAAGYDYGPRRSHRYPSETPLYASMYPQRVPYHRRPARAPAYFRESNVFFEEAMDHLYGTLTEAVNFFKDFDDAFAQETSGIKPYATGPILNKLWQNKVLPIDKARKGHSARRTTSDGSESDEASGSGQQEEAFREHLKRVLDDMNQTLIARAPFPKNLDGRGGMSRSEIDSMDRLRGMLEGQYEKLHRISSNVYNVRRYLQEFIKEADVVVHYMDQSRELWDFGHERAEKEKENEEGSQDGSNPEESTFGE</sequence>
<feature type="region of interest" description="Disordered" evidence="1">
    <location>
        <begin position="121"/>
        <end position="149"/>
    </location>
</feature>
<reference evidence="3" key="1">
    <citation type="journal article" date="2014" name="Genome Announc.">
        <title>Draft genome sequence of the formaldehyde-resistant fungus Byssochlamys spectabilis No. 5 (anamorph Paecilomyces variotii No. 5) (NBRC109023).</title>
        <authorList>
            <person name="Oka T."/>
            <person name="Ekino K."/>
            <person name="Fukuda K."/>
            <person name="Nomura Y."/>
        </authorList>
    </citation>
    <scope>NUCLEOTIDE SEQUENCE [LARGE SCALE GENOMIC DNA]</scope>
    <source>
        <strain evidence="3">No. 5 / NBRC 109023</strain>
    </source>
</reference>
<evidence type="ECO:0000313" key="3">
    <source>
        <dbReference type="Proteomes" id="UP000018001"/>
    </source>
</evidence>
<feature type="compositionally biased region" description="Basic and acidic residues" evidence="1">
    <location>
        <begin position="241"/>
        <end position="252"/>
    </location>
</feature>
<feature type="compositionally biased region" description="Polar residues" evidence="1">
    <location>
        <begin position="256"/>
        <end position="268"/>
    </location>
</feature>
<feature type="region of interest" description="Disordered" evidence="1">
    <location>
        <begin position="241"/>
        <end position="268"/>
    </location>
</feature>
<protein>
    <submittedName>
        <fullName evidence="2">Uncharacterized protein</fullName>
    </submittedName>
</protein>
<evidence type="ECO:0000256" key="1">
    <source>
        <dbReference type="SAM" id="MobiDB-lite"/>
    </source>
</evidence>
<dbReference type="HOGENOM" id="CLU_1038267_0_0_1"/>
<evidence type="ECO:0000313" key="2">
    <source>
        <dbReference type="EMBL" id="GAD98937.1"/>
    </source>
</evidence>
<proteinExistence type="predicted"/>
<dbReference type="AlphaFoldDB" id="V5GDD7"/>
<dbReference type="EMBL" id="BAUL01000267">
    <property type="protein sequence ID" value="GAD98937.1"/>
    <property type="molecule type" value="Genomic_DNA"/>
</dbReference>
<name>V5GDD7_BYSSN</name>
<organism evidence="2 3">
    <name type="scientific">Byssochlamys spectabilis (strain No. 5 / NBRC 109023)</name>
    <name type="common">Paecilomyces variotii</name>
    <dbReference type="NCBI Taxonomy" id="1356009"/>
    <lineage>
        <taxon>Eukaryota</taxon>
        <taxon>Fungi</taxon>
        <taxon>Dikarya</taxon>
        <taxon>Ascomycota</taxon>
        <taxon>Pezizomycotina</taxon>
        <taxon>Eurotiomycetes</taxon>
        <taxon>Eurotiomycetidae</taxon>
        <taxon>Eurotiales</taxon>
        <taxon>Thermoascaceae</taxon>
        <taxon>Paecilomyces</taxon>
    </lineage>
</organism>
<gene>
    <name evidence="2" type="ORF">PVAR5_7640</name>
</gene>
<keyword evidence="3" id="KW-1185">Reference proteome</keyword>
<dbReference type="InParanoid" id="V5GDD7"/>
<comment type="caution">
    <text evidence="2">The sequence shown here is derived from an EMBL/GenBank/DDBJ whole genome shotgun (WGS) entry which is preliminary data.</text>
</comment>
<dbReference type="eggNOG" id="ENOG502R9SP">
    <property type="taxonomic scope" value="Eukaryota"/>
</dbReference>
<accession>V5GDD7</accession>
<dbReference type="Proteomes" id="UP000018001">
    <property type="component" value="Unassembled WGS sequence"/>
</dbReference>
<dbReference type="OrthoDB" id="4434250at2759"/>